<dbReference type="AlphaFoldDB" id="A0A248UFE9"/>
<proteinExistence type="predicted"/>
<dbReference type="KEGG" id="och:CES85_2334"/>
<accession>A0A248UFE9</accession>
<gene>
    <name evidence="1" type="ORF">CES85_2334</name>
</gene>
<organism evidence="1 2">
    <name type="scientific">Ochrobactrum quorumnocens</name>
    <dbReference type="NCBI Taxonomy" id="271865"/>
    <lineage>
        <taxon>Bacteria</taxon>
        <taxon>Pseudomonadati</taxon>
        <taxon>Pseudomonadota</taxon>
        <taxon>Alphaproteobacteria</taxon>
        <taxon>Hyphomicrobiales</taxon>
        <taxon>Brucellaceae</taxon>
        <taxon>Brucella/Ochrobactrum group</taxon>
        <taxon>Ochrobactrum</taxon>
    </lineage>
</organism>
<reference evidence="1 2" key="1">
    <citation type="submission" date="2017-07" db="EMBL/GenBank/DDBJ databases">
        <title>Phylogenetic study on the rhizospheric bacterium Ochrobactrum sp. A44.</title>
        <authorList>
            <person name="Krzyzanowska D.M."/>
            <person name="Ossowicki A."/>
            <person name="Rajewska M."/>
            <person name="Maciag T."/>
            <person name="Kaczynski Z."/>
            <person name="Czerwicka M."/>
            <person name="Jafra S."/>
        </authorList>
    </citation>
    <scope>NUCLEOTIDE SEQUENCE [LARGE SCALE GENOMIC DNA]</scope>
    <source>
        <strain evidence="1 2">A44</strain>
    </source>
</reference>
<name>A0A248UFE9_9HYPH</name>
<dbReference type="EMBL" id="CP022604">
    <property type="protein sequence ID" value="ASV85364.1"/>
    <property type="molecule type" value="Genomic_DNA"/>
</dbReference>
<dbReference type="Proteomes" id="UP000215256">
    <property type="component" value="Chromosome 1"/>
</dbReference>
<sequence length="43" mass="4854">MQWRLPASNRLFRSVSESLNTMRIGRFSKKHSGTGVGQAVSFK</sequence>
<evidence type="ECO:0000313" key="1">
    <source>
        <dbReference type="EMBL" id="ASV85364.1"/>
    </source>
</evidence>
<evidence type="ECO:0000313" key="2">
    <source>
        <dbReference type="Proteomes" id="UP000215256"/>
    </source>
</evidence>
<protein>
    <submittedName>
        <fullName evidence="1">Uncharacterized protein</fullName>
    </submittedName>
</protein>